<reference evidence="2 3" key="1">
    <citation type="submission" date="2019-11" db="EMBL/GenBank/DDBJ databases">
        <title>Characterization of Elizabethkingia argenteiflava sp. nov., isolated from inner surface of Soybean Pods.</title>
        <authorList>
            <person name="Mo S."/>
        </authorList>
    </citation>
    <scope>NUCLEOTIDE SEQUENCE [LARGE SCALE GENOMIC DNA]</scope>
    <source>
        <strain evidence="2 3">YB22</strain>
    </source>
</reference>
<feature type="signal peptide" evidence="1">
    <location>
        <begin position="1"/>
        <end position="20"/>
    </location>
</feature>
<keyword evidence="3" id="KW-1185">Reference proteome</keyword>
<dbReference type="PROSITE" id="PS51257">
    <property type="entry name" value="PROKAR_LIPOPROTEIN"/>
    <property type="match status" value="1"/>
</dbReference>
<sequence>MKTMVIIPVVLLLALSSCSKGPSKTADSKEDTLQTAQPVKVDSLAQQVEPTDDRQVTDSLITRTVDLQKLPVQISDEFTNEDQVLVLQLKNKGKDKISGHITPDKKGQNIRFSGVSLNNEGIDGPFGSDIEYEMNEKGDYSLEIGKNTRAEGSQIGKFTVTLK</sequence>
<evidence type="ECO:0000313" key="3">
    <source>
        <dbReference type="Proteomes" id="UP000553459"/>
    </source>
</evidence>
<gene>
    <name evidence="2" type="ORF">GNY06_08880</name>
</gene>
<keyword evidence="1" id="KW-0732">Signal</keyword>
<dbReference type="EMBL" id="JAAABJ010000543">
    <property type="protein sequence ID" value="NAW51486.1"/>
    <property type="molecule type" value="Genomic_DNA"/>
</dbReference>
<evidence type="ECO:0000256" key="1">
    <source>
        <dbReference type="SAM" id="SignalP"/>
    </source>
</evidence>
<name>A0A845PXA8_9FLAO</name>
<evidence type="ECO:0000313" key="2">
    <source>
        <dbReference type="EMBL" id="NAW51486.1"/>
    </source>
</evidence>
<accession>A0A845PXA8</accession>
<comment type="caution">
    <text evidence="2">The sequence shown here is derived from an EMBL/GenBank/DDBJ whole genome shotgun (WGS) entry which is preliminary data.</text>
</comment>
<dbReference type="RefSeq" id="WP_166519765.1">
    <property type="nucleotide sequence ID" value="NZ_JAAABJ010000543.1"/>
</dbReference>
<dbReference type="Proteomes" id="UP000553459">
    <property type="component" value="Unassembled WGS sequence"/>
</dbReference>
<organism evidence="2 3">
    <name type="scientific">Elizabethkingia argenteiflava</name>
    <dbReference type="NCBI Taxonomy" id="2681556"/>
    <lineage>
        <taxon>Bacteria</taxon>
        <taxon>Pseudomonadati</taxon>
        <taxon>Bacteroidota</taxon>
        <taxon>Flavobacteriia</taxon>
        <taxon>Flavobacteriales</taxon>
        <taxon>Weeksellaceae</taxon>
        <taxon>Elizabethkingia</taxon>
    </lineage>
</organism>
<protein>
    <recommendedName>
        <fullName evidence="4">Lipoprotein</fullName>
    </recommendedName>
</protein>
<proteinExistence type="predicted"/>
<feature type="chain" id="PRO_5033025708" description="Lipoprotein" evidence="1">
    <location>
        <begin position="21"/>
        <end position="163"/>
    </location>
</feature>
<evidence type="ECO:0008006" key="4">
    <source>
        <dbReference type="Google" id="ProtNLM"/>
    </source>
</evidence>
<dbReference type="AlphaFoldDB" id="A0A845PXA8"/>